<dbReference type="GO" id="GO:0016798">
    <property type="term" value="F:hydrolase activity, acting on glycosyl bonds"/>
    <property type="evidence" value="ECO:0007669"/>
    <property type="project" value="InterPro"/>
</dbReference>
<dbReference type="AlphaFoldDB" id="A0AAN8JEW5"/>
<feature type="chain" id="PRO_5042921007" evidence="2">
    <location>
        <begin position="19"/>
        <end position="464"/>
    </location>
</feature>
<dbReference type="EMBL" id="JAZGQO010000011">
    <property type="protein sequence ID" value="KAK6174486.1"/>
    <property type="molecule type" value="Genomic_DNA"/>
</dbReference>
<evidence type="ECO:0000256" key="2">
    <source>
        <dbReference type="SAM" id="SignalP"/>
    </source>
</evidence>
<comment type="caution">
    <text evidence="3">The sequence shown here is derived from an EMBL/GenBank/DDBJ whole genome shotgun (WGS) entry which is preliminary data.</text>
</comment>
<dbReference type="SUPFAM" id="SSF51445">
    <property type="entry name" value="(Trans)glycosidases"/>
    <property type="match status" value="1"/>
</dbReference>
<proteinExistence type="inferred from homology"/>
<protein>
    <submittedName>
        <fullName evidence="3">Uncharacterized protein</fullName>
    </submittedName>
</protein>
<reference evidence="3 4" key="1">
    <citation type="submission" date="2024-01" db="EMBL/GenBank/DDBJ databases">
        <title>The genome of the rayed Mediterranean limpet Patella caerulea (Linnaeus, 1758).</title>
        <authorList>
            <person name="Anh-Thu Weber A."/>
            <person name="Halstead-Nussloch G."/>
        </authorList>
    </citation>
    <scope>NUCLEOTIDE SEQUENCE [LARGE SCALE GENOMIC DNA]</scope>
    <source>
        <strain evidence="3">AATW-2023a</strain>
        <tissue evidence="3">Whole specimen</tissue>
    </source>
</reference>
<dbReference type="PANTHER" id="PTHR46145:SF4">
    <property type="entry name" value="HEPARANASE"/>
    <property type="match status" value="1"/>
</dbReference>
<dbReference type="GO" id="GO:0005615">
    <property type="term" value="C:extracellular space"/>
    <property type="evidence" value="ECO:0007669"/>
    <property type="project" value="TreeGrafter"/>
</dbReference>
<dbReference type="Proteomes" id="UP001347796">
    <property type="component" value="Unassembled WGS sequence"/>
</dbReference>
<gene>
    <name evidence="3" type="ORF">SNE40_017754</name>
</gene>
<keyword evidence="2" id="KW-0732">Signal</keyword>
<keyword evidence="4" id="KW-1185">Reference proteome</keyword>
<accession>A0AAN8JEW5</accession>
<organism evidence="3 4">
    <name type="scientific">Patella caerulea</name>
    <name type="common">Rayed Mediterranean limpet</name>
    <dbReference type="NCBI Taxonomy" id="87958"/>
    <lineage>
        <taxon>Eukaryota</taxon>
        <taxon>Metazoa</taxon>
        <taxon>Spiralia</taxon>
        <taxon>Lophotrochozoa</taxon>
        <taxon>Mollusca</taxon>
        <taxon>Gastropoda</taxon>
        <taxon>Patellogastropoda</taxon>
        <taxon>Patelloidea</taxon>
        <taxon>Patellidae</taxon>
        <taxon>Patella</taxon>
    </lineage>
</organism>
<dbReference type="GO" id="GO:0016020">
    <property type="term" value="C:membrane"/>
    <property type="evidence" value="ECO:0007669"/>
    <property type="project" value="InterPro"/>
</dbReference>
<name>A0AAN8JEW5_PATCE</name>
<evidence type="ECO:0000313" key="4">
    <source>
        <dbReference type="Proteomes" id="UP001347796"/>
    </source>
</evidence>
<dbReference type="InterPro" id="IPR005199">
    <property type="entry name" value="Glyco_hydro_79"/>
</dbReference>
<dbReference type="Pfam" id="PF03662">
    <property type="entry name" value="Glyco_hydro_79n"/>
    <property type="match status" value="1"/>
</dbReference>
<feature type="signal peptide" evidence="2">
    <location>
        <begin position="1"/>
        <end position="18"/>
    </location>
</feature>
<dbReference type="GO" id="GO:0031012">
    <property type="term" value="C:extracellular matrix"/>
    <property type="evidence" value="ECO:0007669"/>
    <property type="project" value="TreeGrafter"/>
</dbReference>
<evidence type="ECO:0000313" key="3">
    <source>
        <dbReference type="EMBL" id="KAK6174486.1"/>
    </source>
</evidence>
<evidence type="ECO:0000256" key="1">
    <source>
        <dbReference type="ARBA" id="ARBA00009800"/>
    </source>
</evidence>
<sequence length="464" mass="51461">MAMSGALLMLACLQIVNGMDIDIMSAPAVQNISEMFVGVAIDSGVIRDKWRTMDFNSVKMNTLAQELVPTYLRVGGADADFLVFNQTNTTGYAFDMTVEEWDQLNNFSMQSGWNFIFDFNVLLRKNGKWDPTNAMELLRYTKHKGYEAAGYELGNEPDLFSYLHDIVTPSQLVADIVTLKNVATSTSSRPYLTLGPDASNITEIDYFHQFLEAGGGQIVDKATFHHYYMSSTLVTVEKFHNVTVLESLRPQLELAMRWGKMYAPDTEIWLGETSSSYGGGALNISDRYVAGFVWMDKLCLASLIGLKGVIRQSFYGGNYGLIDVNLDPNPDYYITKLYKTLVGSPVLNITQGTDPNVRVYAHCTNTRRARGYEAGSVTVYLMNIGSEPVTVDINGGITKHLYILSPGDESGLTSQSLKLNGILLKMPTDGQLPPLNPVMHNGSIELQGYGMAFVVMEARKKECF</sequence>
<dbReference type="InterPro" id="IPR017853">
    <property type="entry name" value="GH"/>
</dbReference>
<dbReference type="PANTHER" id="PTHR46145">
    <property type="entry name" value="HEPARANASE"/>
    <property type="match status" value="1"/>
</dbReference>
<dbReference type="Gene3D" id="3.20.20.80">
    <property type="entry name" value="Glycosidases"/>
    <property type="match status" value="1"/>
</dbReference>
<comment type="similarity">
    <text evidence="1">Belongs to the glycosyl hydrolase 79 family.</text>
</comment>